<accession>A0A2H3DYN7</accession>
<dbReference type="InParanoid" id="A0A2H3DYN7"/>
<proteinExistence type="predicted"/>
<evidence type="ECO:0000313" key="1">
    <source>
        <dbReference type="EMBL" id="PBK95978.1"/>
    </source>
</evidence>
<dbReference type="OrthoDB" id="3065529at2759"/>
<protein>
    <recommendedName>
        <fullName evidence="3">Heterokaryon incompatibility domain-containing protein</fullName>
    </recommendedName>
</protein>
<name>A0A2H3DYN7_ARMGA</name>
<reference evidence="2" key="1">
    <citation type="journal article" date="2017" name="Nat. Ecol. Evol.">
        <title>Genome expansion and lineage-specific genetic innovations in the forest pathogenic fungi Armillaria.</title>
        <authorList>
            <person name="Sipos G."/>
            <person name="Prasanna A.N."/>
            <person name="Walter M.C."/>
            <person name="O'Connor E."/>
            <person name="Balint B."/>
            <person name="Krizsan K."/>
            <person name="Kiss B."/>
            <person name="Hess J."/>
            <person name="Varga T."/>
            <person name="Slot J."/>
            <person name="Riley R."/>
            <person name="Boka B."/>
            <person name="Rigling D."/>
            <person name="Barry K."/>
            <person name="Lee J."/>
            <person name="Mihaltcheva S."/>
            <person name="LaButti K."/>
            <person name="Lipzen A."/>
            <person name="Waldron R."/>
            <person name="Moloney N.M."/>
            <person name="Sperisen C."/>
            <person name="Kredics L."/>
            <person name="Vagvoelgyi C."/>
            <person name="Patrignani A."/>
            <person name="Fitzpatrick D."/>
            <person name="Nagy I."/>
            <person name="Doyle S."/>
            <person name="Anderson J.B."/>
            <person name="Grigoriev I.V."/>
            <person name="Gueldener U."/>
            <person name="Muensterkoetter M."/>
            <person name="Nagy L.G."/>
        </authorList>
    </citation>
    <scope>NUCLEOTIDE SEQUENCE [LARGE SCALE GENOMIC DNA]</scope>
    <source>
        <strain evidence="2">Ar21-2</strain>
    </source>
</reference>
<dbReference type="AlphaFoldDB" id="A0A2H3DYN7"/>
<evidence type="ECO:0000313" key="2">
    <source>
        <dbReference type="Proteomes" id="UP000217790"/>
    </source>
</evidence>
<sequence length="237" mass="27435">MSCESDFIYYRCPPPEDIVFPEVIISAFTETGKTESSIEVPLQRSYTGRHPVIQSSLADTPCAILGIQGVLVNLNATLGTSYTLDTPSLPSILKDCIEKNYDFGTAYGRLRQIWYTDDWSNIRDELHGRNCIVDPRLPPRRLWDLYSNRVVPWWTVDDVRDICEWLWPISHAWVDEKDPIEVMTPINEYKWSVPIPKDTTLDLIRIEMLNLGLQYTWLDVLCLRQKGGVKEDLRVEE</sequence>
<dbReference type="EMBL" id="KZ293651">
    <property type="protein sequence ID" value="PBK95978.1"/>
    <property type="molecule type" value="Genomic_DNA"/>
</dbReference>
<keyword evidence="2" id="KW-1185">Reference proteome</keyword>
<gene>
    <name evidence="1" type="ORF">ARMGADRAFT_1142607</name>
</gene>
<organism evidence="1 2">
    <name type="scientific">Armillaria gallica</name>
    <name type="common">Bulbous honey fungus</name>
    <name type="synonym">Armillaria bulbosa</name>
    <dbReference type="NCBI Taxonomy" id="47427"/>
    <lineage>
        <taxon>Eukaryota</taxon>
        <taxon>Fungi</taxon>
        <taxon>Dikarya</taxon>
        <taxon>Basidiomycota</taxon>
        <taxon>Agaricomycotina</taxon>
        <taxon>Agaricomycetes</taxon>
        <taxon>Agaricomycetidae</taxon>
        <taxon>Agaricales</taxon>
        <taxon>Marasmiineae</taxon>
        <taxon>Physalacriaceae</taxon>
        <taxon>Armillaria</taxon>
    </lineage>
</organism>
<dbReference type="Proteomes" id="UP000217790">
    <property type="component" value="Unassembled WGS sequence"/>
</dbReference>
<evidence type="ECO:0008006" key="3">
    <source>
        <dbReference type="Google" id="ProtNLM"/>
    </source>
</evidence>